<sequence>MRADRLVARWIGPLLALVAIVATLWLAATGKLALYIHPRYTVFAIVMAAIGGVAVLVGSFFLLRKDAKDARAAAHEHADDDHADDDHDHDHADHDHDHDHDEIGPGLLARPRLLRSLTVGRVLIIAGALVALLILPPAALTSATAQNRALATSADALQAPAANLVGTDTSKFTVKDWASLLRSGGESAVAGQTVQISGYLLDNGDADVVYVARLMVTCCAVDAQPVGVPVYLPDWKKDHKANSWVKLTGRFQQNPSGSGAVPVVIVPSEFAGIAEPDQPYVY</sequence>
<protein>
    <submittedName>
        <fullName evidence="5">Putative repeat protein (TIGR03943 family)</fullName>
    </submittedName>
</protein>
<comment type="caution">
    <text evidence="5">The sequence shown here is derived from an EMBL/GenBank/DDBJ whole genome shotgun (WGS) entry which is preliminary data.</text>
</comment>
<feature type="transmembrane region" description="Helical" evidence="2">
    <location>
        <begin position="40"/>
        <end position="63"/>
    </location>
</feature>
<feature type="domain" description="DUF1980" evidence="4">
    <location>
        <begin position="190"/>
        <end position="282"/>
    </location>
</feature>
<feature type="region of interest" description="Disordered" evidence="1">
    <location>
        <begin position="74"/>
        <end position="102"/>
    </location>
</feature>
<evidence type="ECO:0000256" key="1">
    <source>
        <dbReference type="SAM" id="MobiDB-lite"/>
    </source>
</evidence>
<dbReference type="Gene3D" id="3.40.50.1980">
    <property type="entry name" value="Nitrogenase molybdenum iron protein domain"/>
    <property type="match status" value="1"/>
</dbReference>
<keyword evidence="2" id="KW-0812">Transmembrane</keyword>
<dbReference type="Pfam" id="PF21537">
    <property type="entry name" value="DUF1980_C"/>
    <property type="match status" value="1"/>
</dbReference>
<gene>
    <name evidence="5" type="ORF">BJ979_001897</name>
</gene>
<dbReference type="Proteomes" id="UP000553888">
    <property type="component" value="Unassembled WGS sequence"/>
</dbReference>
<feature type="transmembrane region" description="Helical" evidence="2">
    <location>
        <begin position="119"/>
        <end position="140"/>
    </location>
</feature>
<dbReference type="EMBL" id="JACBZY010000001">
    <property type="protein sequence ID" value="NYG99271.1"/>
    <property type="molecule type" value="Genomic_DNA"/>
</dbReference>
<keyword evidence="2" id="KW-0472">Membrane</keyword>
<proteinExistence type="predicted"/>
<dbReference type="InterPro" id="IPR015402">
    <property type="entry name" value="DUF1980"/>
</dbReference>
<evidence type="ECO:0000313" key="6">
    <source>
        <dbReference type="Proteomes" id="UP000553888"/>
    </source>
</evidence>
<keyword evidence="2" id="KW-1133">Transmembrane helix</keyword>
<organism evidence="5 6">
    <name type="scientific">Schumannella luteola</name>
    <dbReference type="NCBI Taxonomy" id="472059"/>
    <lineage>
        <taxon>Bacteria</taxon>
        <taxon>Bacillati</taxon>
        <taxon>Actinomycetota</taxon>
        <taxon>Actinomycetes</taxon>
        <taxon>Micrococcales</taxon>
        <taxon>Microbacteriaceae</taxon>
        <taxon>Schumannella</taxon>
    </lineage>
</organism>
<feature type="transmembrane region" description="Helical" evidence="2">
    <location>
        <begin position="7"/>
        <end position="28"/>
    </location>
</feature>
<dbReference type="RefSeq" id="WP_179567354.1">
    <property type="nucleotide sequence ID" value="NZ_JACBZY010000001.1"/>
</dbReference>
<evidence type="ECO:0000259" key="3">
    <source>
        <dbReference type="Pfam" id="PF09323"/>
    </source>
</evidence>
<dbReference type="NCBIfam" id="TIGR03943">
    <property type="entry name" value="TIGR03943 family putative permease subunit"/>
    <property type="match status" value="1"/>
</dbReference>
<evidence type="ECO:0000256" key="2">
    <source>
        <dbReference type="SAM" id="Phobius"/>
    </source>
</evidence>
<keyword evidence="6" id="KW-1185">Reference proteome</keyword>
<dbReference type="InterPro" id="IPR052955">
    <property type="entry name" value="UPF0703_membrane_permease"/>
</dbReference>
<dbReference type="PANTHER" id="PTHR40047:SF1">
    <property type="entry name" value="UPF0703 PROTEIN YCGQ"/>
    <property type="match status" value="1"/>
</dbReference>
<evidence type="ECO:0000259" key="4">
    <source>
        <dbReference type="Pfam" id="PF21537"/>
    </source>
</evidence>
<dbReference type="InterPro" id="IPR048493">
    <property type="entry name" value="DUF1980_N"/>
</dbReference>
<accession>A0A852YDN5</accession>
<dbReference type="InterPro" id="IPR048447">
    <property type="entry name" value="DUF1980_C"/>
</dbReference>
<name>A0A852YDN5_9MICO</name>
<feature type="domain" description="DUF1980" evidence="3">
    <location>
        <begin position="22"/>
        <end position="148"/>
    </location>
</feature>
<dbReference type="PANTHER" id="PTHR40047">
    <property type="entry name" value="UPF0703 PROTEIN YCGQ"/>
    <property type="match status" value="1"/>
</dbReference>
<dbReference type="AlphaFoldDB" id="A0A852YDN5"/>
<dbReference type="Pfam" id="PF09323">
    <property type="entry name" value="DUF1980"/>
    <property type="match status" value="1"/>
</dbReference>
<reference evidence="5 6" key="1">
    <citation type="submission" date="2020-07" db="EMBL/GenBank/DDBJ databases">
        <title>Sequencing the genomes of 1000 actinobacteria strains.</title>
        <authorList>
            <person name="Klenk H.-P."/>
        </authorList>
    </citation>
    <scope>NUCLEOTIDE SEQUENCE [LARGE SCALE GENOMIC DNA]</scope>
    <source>
        <strain evidence="5 6">DSM 23141</strain>
    </source>
</reference>
<evidence type="ECO:0000313" key="5">
    <source>
        <dbReference type="EMBL" id="NYG99271.1"/>
    </source>
</evidence>